<dbReference type="EMBL" id="BMGR01000017">
    <property type="protein sequence ID" value="GGG20962.1"/>
    <property type="molecule type" value="Genomic_DNA"/>
</dbReference>
<dbReference type="RefSeq" id="WP_229725535.1">
    <property type="nucleotide sequence ID" value="NZ_BMGR01000017.1"/>
</dbReference>
<gene>
    <name evidence="1" type="ORF">GCM10010916_42110</name>
</gene>
<organism evidence="1 2">
    <name type="scientific">Paenibacillus abyssi</name>
    <dbReference type="NCBI Taxonomy" id="1340531"/>
    <lineage>
        <taxon>Bacteria</taxon>
        <taxon>Bacillati</taxon>
        <taxon>Bacillota</taxon>
        <taxon>Bacilli</taxon>
        <taxon>Bacillales</taxon>
        <taxon>Paenibacillaceae</taxon>
        <taxon>Paenibacillus</taxon>
    </lineage>
</organism>
<comment type="caution">
    <text evidence="1">The sequence shown here is derived from an EMBL/GenBank/DDBJ whole genome shotgun (WGS) entry which is preliminary data.</text>
</comment>
<reference evidence="1" key="1">
    <citation type="journal article" date="2014" name="Int. J. Syst. Evol. Microbiol.">
        <title>Complete genome sequence of Corynebacterium casei LMG S-19264T (=DSM 44701T), isolated from a smear-ripened cheese.</title>
        <authorList>
            <consortium name="US DOE Joint Genome Institute (JGI-PGF)"/>
            <person name="Walter F."/>
            <person name="Albersmeier A."/>
            <person name="Kalinowski J."/>
            <person name="Ruckert C."/>
        </authorList>
    </citation>
    <scope>NUCLEOTIDE SEQUENCE</scope>
    <source>
        <strain evidence="1">CGMCC 1.12987</strain>
    </source>
</reference>
<sequence length="120" mass="14253">MLYSATIGAGQRKELIRMRALASHRCIEIKHEINRTEKRIIETSFDMILYEDAISVKNDRFHLNNVFDISYRKNGDKEAIGFLYLHTDSGVRTFYIREEPRSFVDTYMKVKSERRDNSDR</sequence>
<protein>
    <submittedName>
        <fullName evidence="1">Uncharacterized protein</fullName>
    </submittedName>
</protein>
<evidence type="ECO:0000313" key="2">
    <source>
        <dbReference type="Proteomes" id="UP000644756"/>
    </source>
</evidence>
<proteinExistence type="predicted"/>
<evidence type="ECO:0000313" key="1">
    <source>
        <dbReference type="EMBL" id="GGG20962.1"/>
    </source>
</evidence>
<accession>A0A917G3R6</accession>
<reference evidence="1" key="2">
    <citation type="submission" date="2020-09" db="EMBL/GenBank/DDBJ databases">
        <authorList>
            <person name="Sun Q."/>
            <person name="Zhou Y."/>
        </authorList>
    </citation>
    <scope>NUCLEOTIDE SEQUENCE</scope>
    <source>
        <strain evidence="1">CGMCC 1.12987</strain>
    </source>
</reference>
<dbReference type="AlphaFoldDB" id="A0A917G3R6"/>
<dbReference type="Proteomes" id="UP000644756">
    <property type="component" value="Unassembled WGS sequence"/>
</dbReference>
<keyword evidence="2" id="KW-1185">Reference proteome</keyword>
<name>A0A917G3R6_9BACL</name>